<organism evidence="3 4">
    <name type="scientific">Thalassococcus arenae</name>
    <dbReference type="NCBI Taxonomy" id="2851652"/>
    <lineage>
        <taxon>Bacteria</taxon>
        <taxon>Pseudomonadati</taxon>
        <taxon>Pseudomonadota</taxon>
        <taxon>Alphaproteobacteria</taxon>
        <taxon>Rhodobacterales</taxon>
        <taxon>Roseobacteraceae</taxon>
        <taxon>Thalassococcus</taxon>
    </lineage>
</organism>
<keyword evidence="1" id="KW-0732">Signal</keyword>
<dbReference type="Pfam" id="PF13499">
    <property type="entry name" value="EF-hand_7"/>
    <property type="match status" value="1"/>
</dbReference>
<feature type="domain" description="EF-hand" evidence="2">
    <location>
        <begin position="42"/>
        <end position="77"/>
    </location>
</feature>
<evidence type="ECO:0000256" key="1">
    <source>
        <dbReference type="SAM" id="SignalP"/>
    </source>
</evidence>
<feature type="signal peptide" evidence="1">
    <location>
        <begin position="1"/>
        <end position="17"/>
    </location>
</feature>
<gene>
    <name evidence="3" type="ORF">KUH32_03665</name>
</gene>
<proteinExistence type="predicted"/>
<dbReference type="RefSeq" id="WP_217776708.1">
    <property type="nucleotide sequence ID" value="NZ_JAHRWL010000001.1"/>
</dbReference>
<evidence type="ECO:0000313" key="4">
    <source>
        <dbReference type="Proteomes" id="UP001166293"/>
    </source>
</evidence>
<comment type="caution">
    <text evidence="3">The sequence shown here is derived from an EMBL/GenBank/DDBJ whole genome shotgun (WGS) entry which is preliminary data.</text>
</comment>
<reference evidence="3" key="1">
    <citation type="submission" date="2021-06" db="EMBL/GenBank/DDBJ databases">
        <title>Thalassococcus sp. CAU 1522 isolated from sea sand, Republic of Korea.</title>
        <authorList>
            <person name="Kim W."/>
        </authorList>
    </citation>
    <scope>NUCLEOTIDE SEQUENCE</scope>
    <source>
        <strain evidence="3">CAU 1522</strain>
    </source>
</reference>
<keyword evidence="4" id="KW-1185">Reference proteome</keyword>
<sequence length="152" mass="16742">MRILFLPFVLAASTALAQQQVPGAHFMENWDADADGQVTLAELQDKREQVFYMFDSDEDGMLDAEEYRMFDETRALDMQNNAANAGRGPMRRLSDGLQLAANDTDGDGQVSRDEFLTRSADWLARIDIDGDGVVTLADFRPGPGKGPAKAKP</sequence>
<evidence type="ECO:0000259" key="2">
    <source>
        <dbReference type="PROSITE" id="PS50222"/>
    </source>
</evidence>
<dbReference type="InterPro" id="IPR018247">
    <property type="entry name" value="EF_Hand_1_Ca_BS"/>
</dbReference>
<accession>A0ABS6N5P9</accession>
<dbReference type="Proteomes" id="UP001166293">
    <property type="component" value="Unassembled WGS sequence"/>
</dbReference>
<dbReference type="PROSITE" id="PS50222">
    <property type="entry name" value="EF_HAND_2"/>
    <property type="match status" value="1"/>
</dbReference>
<protein>
    <submittedName>
        <fullName evidence="3">EF-hand domain-containing protein</fullName>
    </submittedName>
</protein>
<name>A0ABS6N5P9_9RHOB</name>
<dbReference type="PROSITE" id="PS00018">
    <property type="entry name" value="EF_HAND_1"/>
    <property type="match status" value="2"/>
</dbReference>
<dbReference type="Pfam" id="PF13202">
    <property type="entry name" value="EF-hand_5"/>
    <property type="match status" value="1"/>
</dbReference>
<evidence type="ECO:0000313" key="3">
    <source>
        <dbReference type="EMBL" id="MBV2358860.1"/>
    </source>
</evidence>
<feature type="chain" id="PRO_5046268819" evidence="1">
    <location>
        <begin position="18"/>
        <end position="152"/>
    </location>
</feature>
<dbReference type="InterPro" id="IPR002048">
    <property type="entry name" value="EF_hand_dom"/>
</dbReference>
<dbReference type="EMBL" id="JAHRWL010000001">
    <property type="protein sequence ID" value="MBV2358860.1"/>
    <property type="molecule type" value="Genomic_DNA"/>
</dbReference>